<dbReference type="InterPro" id="IPR052336">
    <property type="entry name" value="MlaD_Phospholipid_Transporter"/>
</dbReference>
<feature type="domain" description="Mce/MlaD" evidence="2">
    <location>
        <begin position="38"/>
        <end position="112"/>
    </location>
</feature>
<dbReference type="AlphaFoldDB" id="A0A6J4MRM5"/>
<dbReference type="PANTHER" id="PTHR33371:SF18">
    <property type="entry name" value="MCE-FAMILY PROTEIN MCE3C"/>
    <property type="match status" value="1"/>
</dbReference>
<feature type="transmembrane region" description="Helical" evidence="1">
    <location>
        <begin position="12"/>
        <end position="30"/>
    </location>
</feature>
<evidence type="ECO:0000259" key="3">
    <source>
        <dbReference type="Pfam" id="PF11887"/>
    </source>
</evidence>
<dbReference type="EMBL" id="CADCUK010000037">
    <property type="protein sequence ID" value="CAA9365286.1"/>
    <property type="molecule type" value="Genomic_DNA"/>
</dbReference>
<evidence type="ECO:0000259" key="2">
    <source>
        <dbReference type="Pfam" id="PF02470"/>
    </source>
</evidence>
<keyword evidence="1" id="KW-0472">Membrane</keyword>
<name>A0A6J4MRM5_9ACTN</name>
<reference evidence="4" key="1">
    <citation type="submission" date="2020-02" db="EMBL/GenBank/DDBJ databases">
        <authorList>
            <person name="Meier V. D."/>
        </authorList>
    </citation>
    <scope>NUCLEOTIDE SEQUENCE</scope>
    <source>
        <strain evidence="4">AVDCRST_MAG47</strain>
    </source>
</reference>
<evidence type="ECO:0000256" key="1">
    <source>
        <dbReference type="SAM" id="Phobius"/>
    </source>
</evidence>
<evidence type="ECO:0000313" key="4">
    <source>
        <dbReference type="EMBL" id="CAA9365286.1"/>
    </source>
</evidence>
<gene>
    <name evidence="4" type="ORF">AVDCRST_MAG47-526</name>
</gene>
<dbReference type="InterPro" id="IPR005693">
    <property type="entry name" value="Mce"/>
</dbReference>
<feature type="domain" description="Mammalian cell entry C-terminal" evidence="3">
    <location>
        <begin position="116"/>
        <end position="293"/>
    </location>
</feature>
<dbReference type="Pfam" id="PF02470">
    <property type="entry name" value="MlaD"/>
    <property type="match status" value="1"/>
</dbReference>
<keyword evidence="1" id="KW-1133">Transmembrane helix</keyword>
<dbReference type="PRINTS" id="PR01782">
    <property type="entry name" value="MCEVIRFACTOR"/>
</dbReference>
<sequence>MRGYSDGRLARIGAISIIVALVAMAAAINLQKLPGMRGTAYQAEFSDASGLHKGNMVQIAGIRVGRISEVELAGDRVVVHFTMDRGVEFGEESAASIEVLNLLGEKFLNLEPSGEEQLEADGMIPLERTDASYDIVEVFTQLADTTENIKIPQLQQALTTVASTMDRTSEEAKLTFEGLSRLSVAIASRDQEIQLLLQRASSVSKLLAARKGDIVELIKDSDLILQELRKRKEAIHALLVGTSTLSQELGGLVDDNQEQIGPMLASLQEVTQLLVDREKQMQKAIHNLGPYTRILSNIIGTGPWFDAYAQNLTALGSGEFQPGPE</sequence>
<dbReference type="PANTHER" id="PTHR33371">
    <property type="entry name" value="INTERMEMBRANE PHOSPHOLIPID TRANSPORT SYSTEM BINDING PROTEIN MLAD-RELATED"/>
    <property type="match status" value="1"/>
</dbReference>
<proteinExistence type="predicted"/>
<dbReference type="Pfam" id="PF11887">
    <property type="entry name" value="Mce4_CUP1"/>
    <property type="match status" value="1"/>
</dbReference>
<dbReference type="NCBIfam" id="TIGR00996">
    <property type="entry name" value="Mtu_fam_mce"/>
    <property type="match status" value="1"/>
</dbReference>
<dbReference type="GO" id="GO:0005576">
    <property type="term" value="C:extracellular region"/>
    <property type="evidence" value="ECO:0007669"/>
    <property type="project" value="TreeGrafter"/>
</dbReference>
<dbReference type="InterPro" id="IPR024516">
    <property type="entry name" value="Mce_C"/>
</dbReference>
<protein>
    <submittedName>
        <fullName evidence="4">MCE-family protein MceC</fullName>
    </submittedName>
</protein>
<dbReference type="InterPro" id="IPR003399">
    <property type="entry name" value="Mce/MlaD"/>
</dbReference>
<accession>A0A6J4MRM5</accession>
<organism evidence="4">
    <name type="scientific">uncultured Nocardioidaceae bacterium</name>
    <dbReference type="NCBI Taxonomy" id="253824"/>
    <lineage>
        <taxon>Bacteria</taxon>
        <taxon>Bacillati</taxon>
        <taxon>Actinomycetota</taxon>
        <taxon>Actinomycetes</taxon>
        <taxon>Propionibacteriales</taxon>
        <taxon>Nocardioidaceae</taxon>
        <taxon>environmental samples</taxon>
    </lineage>
</organism>
<keyword evidence="1" id="KW-0812">Transmembrane</keyword>